<organism evidence="2 3">
    <name type="scientific">Celerinatantimonas diazotrophica</name>
    <dbReference type="NCBI Taxonomy" id="412034"/>
    <lineage>
        <taxon>Bacteria</taxon>
        <taxon>Pseudomonadati</taxon>
        <taxon>Pseudomonadota</taxon>
        <taxon>Gammaproteobacteria</taxon>
        <taxon>Celerinatantimonadaceae</taxon>
        <taxon>Celerinatantimonas</taxon>
    </lineage>
</organism>
<feature type="compositionally biased region" description="Acidic residues" evidence="1">
    <location>
        <begin position="10"/>
        <end position="19"/>
    </location>
</feature>
<name>A0A4R1K1H9_9GAMM</name>
<dbReference type="InterPro" id="IPR058059">
    <property type="entry name" value="PA3496-like"/>
</dbReference>
<proteinExistence type="predicted"/>
<keyword evidence="3" id="KW-1185">Reference proteome</keyword>
<sequence>MKRSNRPQFDDDEDWMDENDDRKHARKSHQDHRGRSKGQARRGIEDYLEQKQLREYLREGYDD</sequence>
<dbReference type="NCBIfam" id="NF046101">
    <property type="entry name" value="PA3496_fam"/>
    <property type="match status" value="1"/>
</dbReference>
<evidence type="ECO:0000256" key="1">
    <source>
        <dbReference type="SAM" id="MobiDB-lite"/>
    </source>
</evidence>
<dbReference type="RefSeq" id="WP_131912383.1">
    <property type="nucleotide sequence ID" value="NZ_OU594967.1"/>
</dbReference>
<dbReference type="Proteomes" id="UP000295565">
    <property type="component" value="Unassembled WGS sequence"/>
</dbReference>
<dbReference type="AlphaFoldDB" id="A0A4R1K1H9"/>
<accession>A0A4R1K1H9</accession>
<reference evidence="2 3" key="1">
    <citation type="submission" date="2019-03" db="EMBL/GenBank/DDBJ databases">
        <title>Genomic Encyclopedia of Type Strains, Phase IV (KMG-IV): sequencing the most valuable type-strain genomes for metagenomic binning, comparative biology and taxonomic classification.</title>
        <authorList>
            <person name="Goeker M."/>
        </authorList>
    </citation>
    <scope>NUCLEOTIDE SEQUENCE [LARGE SCALE GENOMIC DNA]</scope>
    <source>
        <strain evidence="2 3">DSM 18577</strain>
    </source>
</reference>
<evidence type="ECO:0000313" key="2">
    <source>
        <dbReference type="EMBL" id="TCK57848.1"/>
    </source>
</evidence>
<dbReference type="EMBL" id="SMGD01000012">
    <property type="protein sequence ID" value="TCK57848.1"/>
    <property type="molecule type" value="Genomic_DNA"/>
</dbReference>
<evidence type="ECO:0000313" key="3">
    <source>
        <dbReference type="Proteomes" id="UP000295565"/>
    </source>
</evidence>
<feature type="compositionally biased region" description="Basic residues" evidence="1">
    <location>
        <begin position="24"/>
        <end position="40"/>
    </location>
</feature>
<comment type="caution">
    <text evidence="2">The sequence shown here is derived from an EMBL/GenBank/DDBJ whole genome shotgun (WGS) entry which is preliminary data.</text>
</comment>
<gene>
    <name evidence="2" type="ORF">EV690_1546</name>
</gene>
<protein>
    <submittedName>
        <fullName evidence="2">Uncharacterized protein</fullName>
    </submittedName>
</protein>
<feature type="region of interest" description="Disordered" evidence="1">
    <location>
        <begin position="1"/>
        <end position="49"/>
    </location>
</feature>